<dbReference type="InterPro" id="IPR001969">
    <property type="entry name" value="Aspartic_peptidase_AS"/>
</dbReference>
<feature type="signal peptide" evidence="15">
    <location>
        <begin position="1"/>
        <end position="15"/>
    </location>
</feature>
<evidence type="ECO:0000256" key="10">
    <source>
        <dbReference type="ARBA" id="ARBA00023180"/>
    </source>
</evidence>
<keyword evidence="7" id="KW-0222">Digestion</keyword>
<dbReference type="FunFam" id="2.40.70.10:FF:000006">
    <property type="entry name" value="Cathepsin E"/>
    <property type="match status" value="1"/>
</dbReference>
<dbReference type="Gene3D" id="2.40.70.10">
    <property type="entry name" value="Acid Proteases"/>
    <property type="match status" value="2"/>
</dbReference>
<dbReference type="Pfam" id="PF07966">
    <property type="entry name" value="A1_Propeptide"/>
    <property type="match status" value="1"/>
</dbReference>
<organism evidence="17 18">
    <name type="scientific">Pleurodeles waltl</name>
    <name type="common">Iberian ribbed newt</name>
    <dbReference type="NCBI Taxonomy" id="8319"/>
    <lineage>
        <taxon>Eukaryota</taxon>
        <taxon>Metazoa</taxon>
        <taxon>Chordata</taxon>
        <taxon>Craniata</taxon>
        <taxon>Vertebrata</taxon>
        <taxon>Euteleostomi</taxon>
        <taxon>Amphibia</taxon>
        <taxon>Batrachia</taxon>
        <taxon>Caudata</taxon>
        <taxon>Salamandroidea</taxon>
        <taxon>Salamandridae</taxon>
        <taxon>Pleurodelinae</taxon>
        <taxon>Pleurodeles</taxon>
    </lineage>
</organism>
<dbReference type="SUPFAM" id="SSF50630">
    <property type="entry name" value="Acid proteases"/>
    <property type="match status" value="1"/>
</dbReference>
<dbReference type="InterPro" id="IPR001461">
    <property type="entry name" value="Aspartic_peptidase_A1"/>
</dbReference>
<evidence type="ECO:0000256" key="14">
    <source>
        <dbReference type="RuleBase" id="RU000454"/>
    </source>
</evidence>
<dbReference type="EMBL" id="JANPWB010000012">
    <property type="protein sequence ID" value="KAJ1121245.1"/>
    <property type="molecule type" value="Genomic_DNA"/>
</dbReference>
<keyword evidence="15" id="KW-0732">Signal</keyword>
<reference evidence="17" key="1">
    <citation type="journal article" date="2022" name="bioRxiv">
        <title>Sequencing and chromosome-scale assembly of the giantPleurodeles waltlgenome.</title>
        <authorList>
            <person name="Brown T."/>
            <person name="Elewa A."/>
            <person name="Iarovenko S."/>
            <person name="Subramanian E."/>
            <person name="Araus A.J."/>
            <person name="Petzold A."/>
            <person name="Susuki M."/>
            <person name="Suzuki K.-i.T."/>
            <person name="Hayashi T."/>
            <person name="Toyoda A."/>
            <person name="Oliveira C."/>
            <person name="Osipova E."/>
            <person name="Leigh N.D."/>
            <person name="Simon A."/>
            <person name="Yun M.H."/>
        </authorList>
    </citation>
    <scope>NUCLEOTIDE SEQUENCE</scope>
    <source>
        <strain evidence="17">20211129_DDA</strain>
        <tissue evidence="17">Liver</tissue>
    </source>
</reference>
<feature type="chain" id="PRO_5043451282" description="Peptidase A1 domain-containing protein" evidence="15">
    <location>
        <begin position="16"/>
        <end position="377"/>
    </location>
</feature>
<feature type="active site" evidence="12">
    <location>
        <position position="273"/>
    </location>
</feature>
<keyword evidence="9 13" id="KW-1015">Disulfide bond</keyword>
<dbReference type="Pfam" id="PF00026">
    <property type="entry name" value="Asp"/>
    <property type="match status" value="1"/>
</dbReference>
<evidence type="ECO:0000313" key="18">
    <source>
        <dbReference type="Proteomes" id="UP001066276"/>
    </source>
</evidence>
<sequence>MRWFLLLALVAATEALVKVTLQKKKSLRESLKEQGKLGDFLKKHMINPASKYSAILAAQVSSEPMTNYMDASYYGAISIGTPAQQFNVIFDTGSSNLWVPSNTCNSDSCSNHNMFNPAASSTFKSINESLSIAYGTGNMTGVLASDTVQVEGITVTNQVFGLSETEADFFYYMQFDGILGLGYPSISSDGVTPVFDNMWNEQLIPQNLFSVFLSSNSAVGSVVTFGGYESSYYSGSLNWVPVSDEGYWQINLDSITINGNVVACSGGCQAIVDTGTSLIAGPDTDIANIQKDIGATLNADGEYAVNCKTMGSLPEIIFTINGVQYPLSEKAYIAQASCTSNLQASSPGLWILGDVFIREYYVVFDRANNQLGLAPIA</sequence>
<keyword evidence="8 14" id="KW-0378">Hydrolase</keyword>
<dbReference type="InterPro" id="IPR021109">
    <property type="entry name" value="Peptidase_aspartic_dom_sf"/>
</dbReference>
<evidence type="ECO:0000256" key="8">
    <source>
        <dbReference type="ARBA" id="ARBA00022801"/>
    </source>
</evidence>
<dbReference type="GO" id="GO:0006508">
    <property type="term" value="P:proteolysis"/>
    <property type="evidence" value="ECO:0007669"/>
    <property type="project" value="UniProtKB-KW"/>
</dbReference>
<dbReference type="FunFam" id="2.40.70.10:FF:000004">
    <property type="entry name" value="Pepsin A"/>
    <property type="match status" value="1"/>
</dbReference>
<feature type="disulfide bond" evidence="13">
    <location>
        <begin position="104"/>
        <end position="109"/>
    </location>
</feature>
<evidence type="ECO:0000256" key="13">
    <source>
        <dbReference type="PIRSR" id="PIRSR601461-2"/>
    </source>
</evidence>
<gene>
    <name evidence="17" type="ORF">NDU88_009363</name>
</gene>
<evidence type="ECO:0000313" key="17">
    <source>
        <dbReference type="EMBL" id="KAJ1121245.1"/>
    </source>
</evidence>
<evidence type="ECO:0000256" key="5">
    <source>
        <dbReference type="ARBA" id="ARBA00022670"/>
    </source>
</evidence>
<name>A0AAV7NYV1_PLEWA</name>
<evidence type="ECO:0000256" key="9">
    <source>
        <dbReference type="ARBA" id="ARBA00023157"/>
    </source>
</evidence>
<dbReference type="PROSITE" id="PS51767">
    <property type="entry name" value="PEPTIDASE_A1"/>
    <property type="match status" value="1"/>
</dbReference>
<dbReference type="GO" id="GO:0007586">
    <property type="term" value="P:digestion"/>
    <property type="evidence" value="ECO:0007669"/>
    <property type="project" value="UniProtKB-KW"/>
</dbReference>
<comment type="similarity">
    <text evidence="3 14">Belongs to the peptidase A1 family.</text>
</comment>
<feature type="disulfide bond" evidence="13">
    <location>
        <begin position="264"/>
        <end position="268"/>
    </location>
</feature>
<evidence type="ECO:0000256" key="15">
    <source>
        <dbReference type="SAM" id="SignalP"/>
    </source>
</evidence>
<dbReference type="Gene3D" id="6.10.140.60">
    <property type="match status" value="1"/>
</dbReference>
<comment type="function">
    <text evidence="11">May have a role in immune function. Probably involved in the processing of antigenic peptides during MHC class II-mediated antigen presentation.</text>
</comment>
<dbReference type="InterPro" id="IPR012848">
    <property type="entry name" value="Aspartic_peptidase_N"/>
</dbReference>
<dbReference type="PANTHER" id="PTHR47966:SF22">
    <property type="entry name" value="PEPSIN A-3-RELATED"/>
    <property type="match status" value="1"/>
</dbReference>
<dbReference type="PANTHER" id="PTHR47966">
    <property type="entry name" value="BETA-SITE APP-CLEAVING ENZYME, ISOFORM A-RELATED"/>
    <property type="match status" value="1"/>
</dbReference>
<comment type="function">
    <text evidence="2">Shows particularly broad specificity; although bonds involving phenylalanine and leucine are preferred, many others are also cleaved to some extent.</text>
</comment>
<feature type="disulfide bond" evidence="13">
    <location>
        <begin position="307"/>
        <end position="338"/>
    </location>
</feature>
<comment type="subunit">
    <text evidence="4">Homodimer; disulfide-linked.</text>
</comment>
<evidence type="ECO:0000256" key="11">
    <source>
        <dbReference type="ARBA" id="ARBA00058213"/>
    </source>
</evidence>
<evidence type="ECO:0000256" key="2">
    <source>
        <dbReference type="ARBA" id="ARBA00002318"/>
    </source>
</evidence>
<dbReference type="PRINTS" id="PR00792">
    <property type="entry name" value="PEPSIN"/>
</dbReference>
<comment type="catalytic activity">
    <reaction evidence="1">
        <text>Similar to cathepsin D, but slightly broader specificity.</text>
        <dbReference type="EC" id="3.4.23.34"/>
    </reaction>
</comment>
<keyword evidence="18" id="KW-1185">Reference proteome</keyword>
<comment type="caution">
    <text evidence="17">The sequence shown here is derived from an EMBL/GenBank/DDBJ whole genome shotgun (WGS) entry which is preliminary data.</text>
</comment>
<evidence type="ECO:0000256" key="6">
    <source>
        <dbReference type="ARBA" id="ARBA00022750"/>
    </source>
</evidence>
<proteinExistence type="inferred from homology"/>
<evidence type="ECO:0000256" key="12">
    <source>
        <dbReference type="PIRSR" id="PIRSR601461-1"/>
    </source>
</evidence>
<evidence type="ECO:0000256" key="1">
    <source>
        <dbReference type="ARBA" id="ARBA00001898"/>
    </source>
</evidence>
<dbReference type="InterPro" id="IPR033121">
    <property type="entry name" value="PEPTIDASE_A1"/>
</dbReference>
<evidence type="ECO:0000259" key="16">
    <source>
        <dbReference type="PROSITE" id="PS51767"/>
    </source>
</evidence>
<dbReference type="PROSITE" id="PS00141">
    <property type="entry name" value="ASP_PROTEASE"/>
    <property type="match status" value="2"/>
</dbReference>
<dbReference type="AlphaFoldDB" id="A0AAV7NYV1"/>
<dbReference type="Proteomes" id="UP001066276">
    <property type="component" value="Chromosome 8"/>
</dbReference>
<evidence type="ECO:0000256" key="3">
    <source>
        <dbReference type="ARBA" id="ARBA00007447"/>
    </source>
</evidence>
<feature type="domain" description="Peptidase A1" evidence="16">
    <location>
        <begin position="73"/>
        <end position="374"/>
    </location>
</feature>
<protein>
    <recommendedName>
        <fullName evidence="16">Peptidase A1 domain-containing protein</fullName>
    </recommendedName>
</protein>
<keyword evidence="10" id="KW-0325">Glycoprotein</keyword>
<evidence type="ECO:0000256" key="4">
    <source>
        <dbReference type="ARBA" id="ARBA00011748"/>
    </source>
</evidence>
<accession>A0AAV7NYV1</accession>
<keyword evidence="6 14" id="KW-0064">Aspartyl protease</keyword>
<keyword evidence="5 14" id="KW-0645">Protease</keyword>
<feature type="active site" evidence="12">
    <location>
        <position position="91"/>
    </location>
</feature>
<evidence type="ECO:0000256" key="7">
    <source>
        <dbReference type="ARBA" id="ARBA00022757"/>
    </source>
</evidence>
<dbReference type="GO" id="GO:0004190">
    <property type="term" value="F:aspartic-type endopeptidase activity"/>
    <property type="evidence" value="ECO:0007669"/>
    <property type="project" value="UniProtKB-KW"/>
</dbReference>